<dbReference type="EMBL" id="CP002839">
    <property type="protein sequence ID" value="AEH36018.1"/>
    <property type="molecule type" value="Genomic_DNA"/>
</dbReference>
<gene>
    <name evidence="2" type="ordered locus">Halxa_1385</name>
</gene>
<dbReference type="Proteomes" id="UP000006794">
    <property type="component" value="Chromosome"/>
</dbReference>
<evidence type="ECO:0000313" key="3">
    <source>
        <dbReference type="Proteomes" id="UP000006794"/>
    </source>
</evidence>
<sequence length="131" mass="14365">MSADQRPSQTPEPQTNREQTGAAATDVELEFRSSAASTEAHSNASSTPAAAPDSTTAREPPLSHRIERTALRARVTALERALETSESRQQEIVTQYERVLAERTDETQDGSSTGSADADDGLLRRLLERWR</sequence>
<dbReference type="OrthoDB" id="177748at2157"/>
<protein>
    <submittedName>
        <fullName evidence="2">Uncharacterized protein</fullName>
    </submittedName>
</protein>
<dbReference type="HOGENOM" id="CLU_2191089_0_0_2"/>
<feature type="compositionally biased region" description="Low complexity" evidence="1">
    <location>
        <begin position="44"/>
        <end position="57"/>
    </location>
</feature>
<dbReference type="GeneID" id="32176823"/>
<feature type="compositionally biased region" description="Polar residues" evidence="1">
    <location>
        <begin position="1"/>
        <end position="19"/>
    </location>
</feature>
<dbReference type="AlphaFoldDB" id="F8DCH6"/>
<feature type="region of interest" description="Disordered" evidence="1">
    <location>
        <begin position="81"/>
        <end position="121"/>
    </location>
</feature>
<evidence type="ECO:0000256" key="1">
    <source>
        <dbReference type="SAM" id="MobiDB-lite"/>
    </source>
</evidence>
<dbReference type="RefSeq" id="WP_013878914.1">
    <property type="nucleotide sequence ID" value="NC_015666.1"/>
</dbReference>
<name>F8DCH6_HALXS</name>
<dbReference type="eggNOG" id="arCOG11313">
    <property type="taxonomic scope" value="Archaea"/>
</dbReference>
<organism evidence="2 3">
    <name type="scientific">Halopiger xanaduensis (strain DSM 18323 / JCM 14033 / SH-6)</name>
    <dbReference type="NCBI Taxonomy" id="797210"/>
    <lineage>
        <taxon>Archaea</taxon>
        <taxon>Methanobacteriati</taxon>
        <taxon>Methanobacteriota</taxon>
        <taxon>Stenosarchaea group</taxon>
        <taxon>Halobacteria</taxon>
        <taxon>Halobacteriales</taxon>
        <taxon>Natrialbaceae</taxon>
        <taxon>Halopiger</taxon>
    </lineage>
</organism>
<accession>F8DCH6</accession>
<feature type="region of interest" description="Disordered" evidence="1">
    <location>
        <begin position="1"/>
        <end position="69"/>
    </location>
</feature>
<proteinExistence type="predicted"/>
<keyword evidence="3" id="KW-1185">Reference proteome</keyword>
<evidence type="ECO:0000313" key="2">
    <source>
        <dbReference type="EMBL" id="AEH36018.1"/>
    </source>
</evidence>
<feature type="compositionally biased region" description="Polar residues" evidence="1">
    <location>
        <begin position="34"/>
        <end position="43"/>
    </location>
</feature>
<dbReference type="KEGG" id="hxa:Halxa_1385"/>
<reference evidence="2 3" key="1">
    <citation type="journal article" date="2012" name="Stand. Genomic Sci.">
        <title>Complete genome sequence of Halopiger xanaduensis type strain (SH-6(T)).</title>
        <authorList>
            <person name="Anderson I."/>
            <person name="Tindall B.J."/>
            <person name="Rohde M."/>
            <person name="Lucas S."/>
            <person name="Han J."/>
            <person name="Lapidus A."/>
            <person name="Cheng J.F."/>
            <person name="Goodwin L."/>
            <person name="Pitluck S."/>
            <person name="Peters L."/>
            <person name="Pati A."/>
            <person name="Mikhailova N."/>
            <person name="Pagani I."/>
            <person name="Teshima H."/>
            <person name="Han C."/>
            <person name="Tapia R."/>
            <person name="Land M."/>
            <person name="Woyke T."/>
            <person name="Klenk H.P."/>
            <person name="Kyrpides N."/>
            <person name="Ivanova N."/>
        </authorList>
    </citation>
    <scope>NUCLEOTIDE SEQUENCE [LARGE SCALE GENOMIC DNA]</scope>
    <source>
        <strain evidence="3">DSM 18323 / JCM 14033 / SH-6</strain>
    </source>
</reference>